<evidence type="ECO:0000313" key="3">
    <source>
        <dbReference type="EMBL" id="RAL46304.1"/>
    </source>
</evidence>
<name>A0A328DL45_9ASTE</name>
<dbReference type="InterPro" id="IPR005380">
    <property type="entry name" value="XS_domain"/>
</dbReference>
<dbReference type="AlphaFoldDB" id="A0A328DL45"/>
<evidence type="ECO:0000259" key="2">
    <source>
        <dbReference type="Pfam" id="PF03468"/>
    </source>
</evidence>
<dbReference type="EMBL" id="NQVE01000123">
    <property type="protein sequence ID" value="RAL46304.1"/>
    <property type="molecule type" value="Genomic_DNA"/>
</dbReference>
<feature type="domain" description="XS" evidence="2">
    <location>
        <begin position="308"/>
        <end position="420"/>
    </location>
</feature>
<feature type="compositionally biased region" description="Acidic residues" evidence="1">
    <location>
        <begin position="173"/>
        <end position="199"/>
    </location>
</feature>
<evidence type="ECO:0000256" key="1">
    <source>
        <dbReference type="SAM" id="MobiDB-lite"/>
    </source>
</evidence>
<dbReference type="CDD" id="cd12266">
    <property type="entry name" value="RRM_like_XS"/>
    <property type="match status" value="1"/>
</dbReference>
<dbReference type="InterPro" id="IPR038588">
    <property type="entry name" value="XS_domain_sf"/>
</dbReference>
<proteinExistence type="predicted"/>
<organism evidence="3 4">
    <name type="scientific">Cuscuta australis</name>
    <dbReference type="NCBI Taxonomy" id="267555"/>
    <lineage>
        <taxon>Eukaryota</taxon>
        <taxon>Viridiplantae</taxon>
        <taxon>Streptophyta</taxon>
        <taxon>Embryophyta</taxon>
        <taxon>Tracheophyta</taxon>
        <taxon>Spermatophyta</taxon>
        <taxon>Magnoliopsida</taxon>
        <taxon>eudicotyledons</taxon>
        <taxon>Gunneridae</taxon>
        <taxon>Pentapetalae</taxon>
        <taxon>asterids</taxon>
        <taxon>lamiids</taxon>
        <taxon>Solanales</taxon>
        <taxon>Convolvulaceae</taxon>
        <taxon>Cuscuteae</taxon>
        <taxon>Cuscuta</taxon>
        <taxon>Cuscuta subgen. Grammica</taxon>
        <taxon>Cuscuta sect. Cleistogrammica</taxon>
    </lineage>
</organism>
<protein>
    <recommendedName>
        <fullName evidence="2">XS domain-containing protein</fullName>
    </recommendedName>
</protein>
<reference evidence="3 4" key="1">
    <citation type="submission" date="2018-06" db="EMBL/GenBank/DDBJ databases">
        <title>The Genome of Cuscuta australis (Dodder) Provides Insight into the Evolution of Plant Parasitism.</title>
        <authorList>
            <person name="Liu H."/>
        </authorList>
    </citation>
    <scope>NUCLEOTIDE SEQUENCE [LARGE SCALE GENOMIC DNA]</scope>
    <source>
        <strain evidence="4">cv. Yunnan</strain>
        <tissue evidence="3">Vines</tissue>
    </source>
</reference>
<dbReference type="PANTHER" id="PTHR46602">
    <property type="entry name" value="PROTEIN SUPPRESSOR OF GENE SILENCING 3"/>
    <property type="match status" value="1"/>
</dbReference>
<feature type="region of interest" description="Disordered" evidence="1">
    <location>
        <begin position="591"/>
        <end position="610"/>
    </location>
</feature>
<sequence>MEICFLMVTRKTITNSYLTILYIPVGTNFYAVKWYHSMMSSTKGGKNPSGSGTYGLVPRDDGWEMYAKKSKNKTGSSGTNYCAPQNPAAPSAPKAWNGGAGRGSVSNTDPRRPLVGRGNGRFPPDTSTPLQHGRTWSALLAPTQPPKDGPGNIPNNHNHPASADNQAVNNVTEVEDDEDDDMLDDTDDELLSDGFDSDESEKSFETRKQNPWFKKFFDSTDKLVNEELNDPERQWHCPACKGGPGAIEWFRGLLPLMTHAKTRRSKRAKLHKEFAELLQEEMNIRGTSVSKAGESYGNWNGISEKDFEIVWPPMVIIMNTRLEKDDKDKWTGMGNQELVDYFHNYAAVRARHSYGPQGHRGMSVLIFEETAVGYLEAERLAKHFTDTGRDRETWLRNPVLFYAGGKRQLYGYMAGKKDLDAFNQHSHGKSKLRFEMKSHLEMVVNPMKQMSEDNQQLLWYKNKAEKHQRQAKALEESFLVMGEKYRETAEQNKIVISRTKTHHEQNKEEMDYLDSFIKEKLQSIHDAKIAGGSNNPNSSLVDDQRRADQLAKYFESLNLEKGHSGEHKQKLMEAYEELRCRRQMEEDEMKQRHQAEMDEMKRRHEEEEVAAKEGLNAALAKLMK</sequence>
<feature type="compositionally biased region" description="Polar residues" evidence="1">
    <location>
        <begin position="163"/>
        <end position="172"/>
    </location>
</feature>
<gene>
    <name evidence="3" type="ORF">DM860_015297</name>
</gene>
<keyword evidence="4" id="KW-1185">Reference proteome</keyword>
<feature type="region of interest" description="Disordered" evidence="1">
    <location>
        <begin position="70"/>
        <end position="206"/>
    </location>
</feature>
<evidence type="ECO:0000313" key="4">
    <source>
        <dbReference type="Proteomes" id="UP000249390"/>
    </source>
</evidence>
<comment type="caution">
    <text evidence="3">The sequence shown here is derived from an EMBL/GenBank/DDBJ whole genome shotgun (WGS) entry which is preliminary data.</text>
</comment>
<dbReference type="Gene3D" id="3.30.70.2890">
    <property type="entry name" value="XS domain"/>
    <property type="match status" value="1"/>
</dbReference>
<dbReference type="GO" id="GO:0051607">
    <property type="term" value="P:defense response to virus"/>
    <property type="evidence" value="ECO:0007669"/>
    <property type="project" value="InterPro"/>
</dbReference>
<dbReference type="GO" id="GO:0031047">
    <property type="term" value="P:regulatory ncRNA-mediated gene silencing"/>
    <property type="evidence" value="ECO:0007669"/>
    <property type="project" value="InterPro"/>
</dbReference>
<feature type="compositionally biased region" description="Low complexity" evidence="1">
    <location>
        <begin position="149"/>
        <end position="160"/>
    </location>
</feature>
<dbReference type="InterPro" id="IPR044287">
    <property type="entry name" value="SGS3"/>
</dbReference>
<dbReference type="Pfam" id="PF03468">
    <property type="entry name" value="XS"/>
    <property type="match status" value="1"/>
</dbReference>
<dbReference type="PANTHER" id="PTHR46602:SF1">
    <property type="entry name" value="PROTEIN SUPPRESSOR OF GENE SILENCING 3"/>
    <property type="match status" value="1"/>
</dbReference>
<accession>A0A328DL45</accession>
<dbReference type="Proteomes" id="UP000249390">
    <property type="component" value="Unassembled WGS sequence"/>
</dbReference>